<keyword evidence="5 6" id="KW-0472">Membrane</keyword>
<feature type="transmembrane region" description="Helical" evidence="6">
    <location>
        <begin position="514"/>
        <end position="536"/>
    </location>
</feature>
<feature type="transmembrane region" description="Helical" evidence="6">
    <location>
        <begin position="290"/>
        <end position="312"/>
    </location>
</feature>
<dbReference type="AlphaFoldDB" id="A0A1L7RSY0"/>
<feature type="domain" description="ABC3 transporter permease C-terminal" evidence="7">
    <location>
        <begin position="57"/>
        <end position="176"/>
    </location>
</feature>
<dbReference type="InterPro" id="IPR003838">
    <property type="entry name" value="ABC3_permease_C"/>
</dbReference>
<evidence type="ECO:0000259" key="7">
    <source>
        <dbReference type="Pfam" id="PF02687"/>
    </source>
</evidence>
<dbReference type="InterPro" id="IPR027022">
    <property type="entry name" value="ABC_permease_BceB-typ"/>
</dbReference>
<feature type="transmembrane region" description="Helical" evidence="6">
    <location>
        <begin position="235"/>
        <end position="260"/>
    </location>
</feature>
<dbReference type="PIRSF" id="PIRSF018968">
    <property type="entry name" value="ABC_permease_BceB"/>
    <property type="match status" value="1"/>
</dbReference>
<feature type="transmembrane region" description="Helical" evidence="6">
    <location>
        <begin position="51"/>
        <end position="79"/>
    </location>
</feature>
<dbReference type="PANTHER" id="PTHR46795">
    <property type="entry name" value="ABC TRANSPORTER PERMEASE-RELATED-RELATED"/>
    <property type="match status" value="1"/>
</dbReference>
<dbReference type="PANTHER" id="PTHR46795:SF3">
    <property type="entry name" value="ABC TRANSPORTER PERMEASE"/>
    <property type="match status" value="1"/>
</dbReference>
<evidence type="ECO:0000256" key="1">
    <source>
        <dbReference type="ARBA" id="ARBA00004651"/>
    </source>
</evidence>
<feature type="transmembrane region" description="Helical" evidence="6">
    <location>
        <begin position="100"/>
        <end position="133"/>
    </location>
</feature>
<dbReference type="EMBL" id="LK995542">
    <property type="protein sequence ID" value="CED92544.1"/>
    <property type="molecule type" value="Genomic_DNA"/>
</dbReference>
<feature type="transmembrane region" description="Helical" evidence="6">
    <location>
        <begin position="193"/>
        <end position="215"/>
    </location>
</feature>
<keyword evidence="4 6" id="KW-1133">Transmembrane helix</keyword>
<dbReference type="GO" id="GO:0055085">
    <property type="term" value="P:transmembrane transport"/>
    <property type="evidence" value="ECO:0007669"/>
    <property type="project" value="InterPro"/>
</dbReference>
<reference evidence="8" key="1">
    <citation type="submission" date="2014-07" db="EMBL/GenBank/DDBJ databases">
        <authorList>
            <person name="Zhang J.E."/>
            <person name="Yang H."/>
            <person name="Guo J."/>
            <person name="Deng Z."/>
            <person name="Luo H."/>
            <person name="Luo M."/>
            <person name="Zhao B."/>
        </authorList>
    </citation>
    <scope>NUCLEOTIDE SEQUENCE</scope>
    <source>
        <strain evidence="8">AM4</strain>
    </source>
</reference>
<dbReference type="Pfam" id="PF02687">
    <property type="entry name" value="FtsX"/>
    <property type="match status" value="1"/>
</dbReference>
<comment type="subcellular location">
    <subcellularLocation>
        <location evidence="1">Cell membrane</location>
        <topology evidence="1">Multi-pass membrane protein</topology>
    </subcellularLocation>
</comment>
<feature type="transmembrane region" description="Helical" evidence="6">
    <location>
        <begin position="20"/>
        <end position="39"/>
    </location>
</feature>
<evidence type="ECO:0000256" key="3">
    <source>
        <dbReference type="ARBA" id="ARBA00022692"/>
    </source>
</evidence>
<feature type="transmembrane region" description="Helical" evidence="6">
    <location>
        <begin position="606"/>
        <end position="624"/>
    </location>
</feature>
<sequence>MTLWQFAKHNVLRDTETYIAYWLSSVFTVTIFFIFAVNADHPELDQDGSSIQLFMGMASVIVLVFAVMFLSLSIYSFVYRRRRTFGTLRAMGMSRRQLRRMLLAENSLIGASAIVVGMLVGTAFGHLSVLIMARIVRLSNITWKTPLAPIRDTAIGFAVVFMLVTLLLVRGLSRRPILELLSSPGHEAKGVRFSGPLAVVGAVVLLLGYALTFYPRYAGSAPALIDHVLEKTLNYVLIGCFMVGTFLILSQFAFLAITGIQKHSRRYLRGGNALWVSGLLYRLKSGVTSMFISTMLLTAAFCAVTASISLTMSVRTDVADSTPFAATYYAFGDSDREAGDLALIERELDGNGIDHQQYTLDFILLGEGDDVGLVDTKFVSEEEYGRVTGEHPDLAAGQALDISGASETTGSTVGVDGVGELEVVGAGTRLLDNPRNIDCYVVADQTLQEISQQPHTTSMRAHLFDFDDAQYDSGARAFSTTVRNTIGVGMADGENFLFIPRIDEIDADEFSHQIFTYVGVLFSAVFMAASASLIYFRLVSSVRDNLPITRNLHRMGMSLREILRVQRRQLLVLFTVPVLLAVVNTGFAMNYLVMARIASRLLYGRFLIILIPLLALQAGYFAFLSSRFSAKVRIFLKDPQ</sequence>
<proteinExistence type="predicted"/>
<dbReference type="RefSeq" id="WP_210582138.1">
    <property type="nucleotide sequence ID" value="NZ_LK995542.1"/>
</dbReference>
<feature type="transmembrane region" description="Helical" evidence="6">
    <location>
        <begin position="153"/>
        <end position="172"/>
    </location>
</feature>
<organism evidence="8">
    <name type="scientific">Actinomyces succiniciruminis</name>
    <dbReference type="NCBI Taxonomy" id="1522002"/>
    <lineage>
        <taxon>Bacteria</taxon>
        <taxon>Bacillati</taxon>
        <taxon>Actinomycetota</taxon>
        <taxon>Actinomycetes</taxon>
        <taxon>Actinomycetales</taxon>
        <taxon>Actinomycetaceae</taxon>
        <taxon>Actinomyces</taxon>
    </lineage>
</organism>
<dbReference type="GO" id="GO:0005886">
    <property type="term" value="C:plasma membrane"/>
    <property type="evidence" value="ECO:0007669"/>
    <property type="project" value="UniProtKB-SubCell"/>
</dbReference>
<name>A0A1L7RSY0_9ACTO</name>
<keyword evidence="3 6" id="KW-0812">Transmembrane</keyword>
<evidence type="ECO:0000256" key="6">
    <source>
        <dbReference type="SAM" id="Phobius"/>
    </source>
</evidence>
<evidence type="ECO:0000256" key="4">
    <source>
        <dbReference type="ARBA" id="ARBA00022989"/>
    </source>
</evidence>
<evidence type="ECO:0000313" key="8">
    <source>
        <dbReference type="EMBL" id="CED92544.1"/>
    </source>
</evidence>
<accession>A0A1L7RSY0</accession>
<evidence type="ECO:0000256" key="2">
    <source>
        <dbReference type="ARBA" id="ARBA00022475"/>
    </source>
</evidence>
<evidence type="ECO:0000256" key="5">
    <source>
        <dbReference type="ARBA" id="ARBA00023136"/>
    </source>
</evidence>
<gene>
    <name evidence="8" type="ORF">AAM4_2712</name>
</gene>
<protein>
    <submittedName>
        <fullName evidence="8">Efflux ABC transporter, permease protein</fullName>
    </submittedName>
</protein>
<keyword evidence="2" id="KW-1003">Cell membrane</keyword>
<feature type="transmembrane region" description="Helical" evidence="6">
    <location>
        <begin position="570"/>
        <end position="594"/>
    </location>
</feature>
<dbReference type="InterPro" id="IPR052536">
    <property type="entry name" value="ABC-4_Integral_Memb_Prot"/>
</dbReference>